<sequence>MTYARNQSIGEYGERVAERHLRELGMVVLARNWRCRYGEIDLVARDGSTLVICEVKTRLDTRHGSPLEAVTGHKATRLRRLAAYWLEVHGVEPPAVRIDVISVVVPSKGAPVVERVAGVA</sequence>
<evidence type="ECO:0000256" key="1">
    <source>
        <dbReference type="ARBA" id="ARBA00006738"/>
    </source>
</evidence>
<keyword evidence="4" id="KW-1185">Reference proteome</keyword>
<dbReference type="EMBL" id="VDUX01000003">
    <property type="protein sequence ID" value="TXL61138.1"/>
    <property type="molecule type" value="Genomic_DNA"/>
</dbReference>
<proteinExistence type="inferred from homology"/>
<accession>A0A5C8NIL7</accession>
<protein>
    <recommendedName>
        <fullName evidence="2">UPF0102 protein FHP06_06780</fullName>
    </recommendedName>
</protein>
<comment type="similarity">
    <text evidence="1 2">Belongs to the UPF0102 family.</text>
</comment>
<dbReference type="OrthoDB" id="9794876at2"/>
<gene>
    <name evidence="3" type="ORF">FHP06_06780</name>
</gene>
<dbReference type="PANTHER" id="PTHR34039">
    <property type="entry name" value="UPF0102 PROTEIN YRAN"/>
    <property type="match status" value="1"/>
</dbReference>
<dbReference type="Proteomes" id="UP000321571">
    <property type="component" value="Unassembled WGS sequence"/>
</dbReference>
<organism evidence="3 4">
    <name type="scientific">Aeromicrobium terrae</name>
    <dbReference type="NCBI Taxonomy" id="2498846"/>
    <lineage>
        <taxon>Bacteria</taxon>
        <taxon>Bacillati</taxon>
        <taxon>Actinomycetota</taxon>
        <taxon>Actinomycetes</taxon>
        <taxon>Propionibacteriales</taxon>
        <taxon>Nocardioidaceae</taxon>
        <taxon>Aeromicrobium</taxon>
    </lineage>
</organism>
<dbReference type="Pfam" id="PF02021">
    <property type="entry name" value="UPF0102"/>
    <property type="match status" value="1"/>
</dbReference>
<dbReference type="NCBIfam" id="NF009150">
    <property type="entry name" value="PRK12497.1-3"/>
    <property type="match status" value="1"/>
</dbReference>
<dbReference type="SUPFAM" id="SSF52980">
    <property type="entry name" value="Restriction endonuclease-like"/>
    <property type="match status" value="1"/>
</dbReference>
<evidence type="ECO:0000313" key="3">
    <source>
        <dbReference type="EMBL" id="TXL61138.1"/>
    </source>
</evidence>
<evidence type="ECO:0000313" key="4">
    <source>
        <dbReference type="Proteomes" id="UP000321571"/>
    </source>
</evidence>
<name>A0A5C8NIL7_9ACTN</name>
<dbReference type="PANTHER" id="PTHR34039:SF1">
    <property type="entry name" value="UPF0102 PROTEIN YRAN"/>
    <property type="match status" value="1"/>
</dbReference>
<evidence type="ECO:0000256" key="2">
    <source>
        <dbReference type="HAMAP-Rule" id="MF_00048"/>
    </source>
</evidence>
<dbReference type="NCBIfam" id="NF009154">
    <property type="entry name" value="PRK12497.3-3"/>
    <property type="match status" value="1"/>
</dbReference>
<reference evidence="3 4" key="1">
    <citation type="submission" date="2019-06" db="EMBL/GenBank/DDBJ databases">
        <title>Aeromicrobium sp. nov., isolated from a maize field.</title>
        <authorList>
            <person name="Lin S.-Y."/>
            <person name="Tsai C.-F."/>
            <person name="Young C.-C."/>
        </authorList>
    </citation>
    <scope>NUCLEOTIDE SEQUENCE [LARGE SCALE GENOMIC DNA]</scope>
    <source>
        <strain evidence="3 4">CC-CFT486</strain>
    </source>
</reference>
<dbReference type="RefSeq" id="WP_147685159.1">
    <property type="nucleotide sequence ID" value="NZ_VDUX01000003.1"/>
</dbReference>
<dbReference type="InterPro" id="IPR011335">
    <property type="entry name" value="Restrct_endonuc-II-like"/>
</dbReference>
<dbReference type="InterPro" id="IPR011856">
    <property type="entry name" value="tRNA_endonuc-like_dom_sf"/>
</dbReference>
<dbReference type="Gene3D" id="3.40.1350.10">
    <property type="match status" value="1"/>
</dbReference>
<dbReference type="GO" id="GO:0003676">
    <property type="term" value="F:nucleic acid binding"/>
    <property type="evidence" value="ECO:0007669"/>
    <property type="project" value="InterPro"/>
</dbReference>
<comment type="caution">
    <text evidence="3">The sequence shown here is derived from an EMBL/GenBank/DDBJ whole genome shotgun (WGS) entry which is preliminary data.</text>
</comment>
<dbReference type="CDD" id="cd20736">
    <property type="entry name" value="PoNe_Nuclease"/>
    <property type="match status" value="1"/>
</dbReference>
<dbReference type="InterPro" id="IPR003509">
    <property type="entry name" value="UPF0102_YraN-like"/>
</dbReference>
<dbReference type="AlphaFoldDB" id="A0A5C8NIL7"/>
<dbReference type="HAMAP" id="MF_00048">
    <property type="entry name" value="UPF0102"/>
    <property type="match status" value="1"/>
</dbReference>